<sequence length="255" mass="28937">MDADGRVVDSRMIVLILTVPSCGSSTGSHRLPTRRVRIFFKDALRKFSATVNDYVAVFAKDDEMGGGDDELIEIPKSISVAPVAFKHVSNWVDIHMEEPSLFERPILSWMRQYWNSRDVAWMLNICRPFGFSPIREEDLSTLKRRHPVVLTWEGLARLREVHTAADYLGIQVLVEGIDFFLEVCRKHTPMDRFNWTLNINDYPKDSSPATGCSVVLNYAGQPVFLRVPAIVQMNLGHNMPPSIAKSDLMMVTLSQ</sequence>
<comment type="caution">
    <text evidence="1">The sequence shown here is derived from an EMBL/GenBank/DDBJ whole genome shotgun (WGS) entry which is preliminary data.</text>
</comment>
<organism evidence="1 2">
    <name type="scientific">Ramazzottius varieornatus</name>
    <name type="common">Water bear</name>
    <name type="synonym">Tardigrade</name>
    <dbReference type="NCBI Taxonomy" id="947166"/>
    <lineage>
        <taxon>Eukaryota</taxon>
        <taxon>Metazoa</taxon>
        <taxon>Ecdysozoa</taxon>
        <taxon>Tardigrada</taxon>
        <taxon>Eutardigrada</taxon>
        <taxon>Parachela</taxon>
        <taxon>Hypsibioidea</taxon>
        <taxon>Ramazzottiidae</taxon>
        <taxon>Ramazzottius</taxon>
    </lineage>
</organism>
<accession>A0A1D1V9L0</accession>
<dbReference type="EMBL" id="BDGG01000004">
    <property type="protein sequence ID" value="GAU98359.1"/>
    <property type="molecule type" value="Genomic_DNA"/>
</dbReference>
<gene>
    <name evidence="1" type="primary">RvY_09516-1</name>
    <name evidence="1" type="synonym">RvY_09516.1</name>
    <name evidence="1" type="ORF">RvY_09516</name>
</gene>
<evidence type="ECO:0000313" key="1">
    <source>
        <dbReference type="EMBL" id="GAU98359.1"/>
    </source>
</evidence>
<dbReference type="AlphaFoldDB" id="A0A1D1V9L0"/>
<evidence type="ECO:0000313" key="2">
    <source>
        <dbReference type="Proteomes" id="UP000186922"/>
    </source>
</evidence>
<keyword evidence="2" id="KW-1185">Reference proteome</keyword>
<protein>
    <submittedName>
        <fullName evidence="1">Uncharacterized protein</fullName>
    </submittedName>
</protein>
<name>A0A1D1V9L0_RAMVA</name>
<reference evidence="1 2" key="1">
    <citation type="journal article" date="2016" name="Nat. Commun.">
        <title>Extremotolerant tardigrade genome and improved radiotolerance of human cultured cells by tardigrade-unique protein.</title>
        <authorList>
            <person name="Hashimoto T."/>
            <person name="Horikawa D.D."/>
            <person name="Saito Y."/>
            <person name="Kuwahara H."/>
            <person name="Kozuka-Hata H."/>
            <person name="Shin-I T."/>
            <person name="Minakuchi Y."/>
            <person name="Ohishi K."/>
            <person name="Motoyama A."/>
            <person name="Aizu T."/>
            <person name="Enomoto A."/>
            <person name="Kondo K."/>
            <person name="Tanaka S."/>
            <person name="Hara Y."/>
            <person name="Koshikawa S."/>
            <person name="Sagara H."/>
            <person name="Miura T."/>
            <person name="Yokobori S."/>
            <person name="Miyagawa K."/>
            <person name="Suzuki Y."/>
            <person name="Kubo T."/>
            <person name="Oyama M."/>
            <person name="Kohara Y."/>
            <person name="Fujiyama A."/>
            <person name="Arakawa K."/>
            <person name="Katayama T."/>
            <person name="Toyoda A."/>
            <person name="Kunieda T."/>
        </authorList>
    </citation>
    <scope>NUCLEOTIDE SEQUENCE [LARGE SCALE GENOMIC DNA]</scope>
    <source>
        <strain evidence="1 2">YOKOZUNA-1</strain>
    </source>
</reference>
<dbReference type="Proteomes" id="UP000186922">
    <property type="component" value="Unassembled WGS sequence"/>
</dbReference>
<proteinExistence type="predicted"/>